<keyword evidence="4 11" id="KW-0808">Transferase</keyword>
<dbReference type="PANTHER" id="PTHR11214:SF349">
    <property type="entry name" value="BETA-1,3-GALACTOSYLTRANSFERASE BRN"/>
    <property type="match status" value="1"/>
</dbReference>
<dbReference type="GO" id="GO:0000139">
    <property type="term" value="C:Golgi membrane"/>
    <property type="evidence" value="ECO:0007669"/>
    <property type="project" value="UniProtKB-SubCell"/>
</dbReference>
<evidence type="ECO:0000256" key="6">
    <source>
        <dbReference type="ARBA" id="ARBA00022968"/>
    </source>
</evidence>
<protein>
    <recommendedName>
        <fullName evidence="10">Hexosyltransferase</fullName>
        <ecNumber evidence="10">2.4.1.-</ecNumber>
    </recommendedName>
</protein>
<dbReference type="InterPro" id="IPR002659">
    <property type="entry name" value="Glyco_trans_31"/>
</dbReference>
<organism evidence="11 12">
    <name type="scientific">Mytilus coruscus</name>
    <name type="common">Sea mussel</name>
    <dbReference type="NCBI Taxonomy" id="42192"/>
    <lineage>
        <taxon>Eukaryota</taxon>
        <taxon>Metazoa</taxon>
        <taxon>Spiralia</taxon>
        <taxon>Lophotrochozoa</taxon>
        <taxon>Mollusca</taxon>
        <taxon>Bivalvia</taxon>
        <taxon>Autobranchia</taxon>
        <taxon>Pteriomorphia</taxon>
        <taxon>Mytilida</taxon>
        <taxon>Mytiloidea</taxon>
        <taxon>Mytilidae</taxon>
        <taxon>Mytilinae</taxon>
        <taxon>Mytilus</taxon>
    </lineage>
</organism>
<accession>A0A6J8CYC1</accession>
<dbReference type="Proteomes" id="UP000507470">
    <property type="component" value="Unassembled WGS sequence"/>
</dbReference>
<evidence type="ECO:0000256" key="1">
    <source>
        <dbReference type="ARBA" id="ARBA00004323"/>
    </source>
</evidence>
<name>A0A6J8CYC1_MYTCO</name>
<dbReference type="AlphaFoldDB" id="A0A6J8CYC1"/>
<dbReference type="Pfam" id="PF01762">
    <property type="entry name" value="Galactosyl_T"/>
    <property type="match status" value="1"/>
</dbReference>
<keyword evidence="3 10" id="KW-0328">Glycosyltransferase</keyword>
<evidence type="ECO:0000256" key="2">
    <source>
        <dbReference type="ARBA" id="ARBA00008661"/>
    </source>
</evidence>
<dbReference type="Gene3D" id="3.90.550.50">
    <property type="match status" value="1"/>
</dbReference>
<comment type="similarity">
    <text evidence="2 10">Belongs to the glycosyltransferase 31 family.</text>
</comment>
<evidence type="ECO:0000256" key="8">
    <source>
        <dbReference type="ARBA" id="ARBA00023034"/>
    </source>
</evidence>
<reference evidence="11 12" key="1">
    <citation type="submission" date="2020-06" db="EMBL/GenBank/DDBJ databases">
        <authorList>
            <person name="Li R."/>
            <person name="Bekaert M."/>
        </authorList>
    </citation>
    <scope>NUCLEOTIDE SEQUENCE [LARGE SCALE GENOMIC DNA]</scope>
    <source>
        <strain evidence="12">wild</strain>
    </source>
</reference>
<dbReference type="GO" id="GO:0016758">
    <property type="term" value="F:hexosyltransferase activity"/>
    <property type="evidence" value="ECO:0007669"/>
    <property type="project" value="InterPro"/>
</dbReference>
<dbReference type="GO" id="GO:0006493">
    <property type="term" value="P:protein O-linked glycosylation"/>
    <property type="evidence" value="ECO:0007669"/>
    <property type="project" value="TreeGrafter"/>
</dbReference>
<keyword evidence="12" id="KW-1185">Reference proteome</keyword>
<evidence type="ECO:0000256" key="7">
    <source>
        <dbReference type="ARBA" id="ARBA00022989"/>
    </source>
</evidence>
<keyword evidence="9" id="KW-0472">Membrane</keyword>
<evidence type="ECO:0000256" key="9">
    <source>
        <dbReference type="ARBA" id="ARBA00023136"/>
    </source>
</evidence>
<keyword evidence="5" id="KW-0812">Transmembrane</keyword>
<keyword evidence="8 10" id="KW-0333">Golgi apparatus</keyword>
<gene>
    <name evidence="11" type="ORF">MCOR_35520</name>
</gene>
<dbReference type="PANTHER" id="PTHR11214">
    <property type="entry name" value="BETA-1,3-N-ACETYLGLUCOSAMINYLTRANSFERASE"/>
    <property type="match status" value="1"/>
</dbReference>
<evidence type="ECO:0000256" key="10">
    <source>
        <dbReference type="RuleBase" id="RU363063"/>
    </source>
</evidence>
<keyword evidence="7" id="KW-1133">Transmembrane helix</keyword>
<evidence type="ECO:0000313" key="11">
    <source>
        <dbReference type="EMBL" id="CAC5401438.1"/>
    </source>
</evidence>
<comment type="subcellular location">
    <subcellularLocation>
        <location evidence="1 10">Golgi apparatus membrane</location>
        <topology evidence="1 10">Single-pass type II membrane protein</topology>
    </subcellularLocation>
</comment>
<evidence type="ECO:0000256" key="3">
    <source>
        <dbReference type="ARBA" id="ARBA00022676"/>
    </source>
</evidence>
<dbReference type="GO" id="GO:0008194">
    <property type="term" value="F:UDP-glycosyltransferase activity"/>
    <property type="evidence" value="ECO:0007669"/>
    <property type="project" value="TreeGrafter"/>
</dbReference>
<dbReference type="OrthoDB" id="5957813at2759"/>
<evidence type="ECO:0000256" key="5">
    <source>
        <dbReference type="ARBA" id="ARBA00022692"/>
    </source>
</evidence>
<evidence type="ECO:0000256" key="4">
    <source>
        <dbReference type="ARBA" id="ARBA00022679"/>
    </source>
</evidence>
<keyword evidence="6" id="KW-0735">Signal-anchor</keyword>
<dbReference type="EC" id="2.4.1.-" evidence="10"/>
<evidence type="ECO:0000313" key="12">
    <source>
        <dbReference type="Proteomes" id="UP000507470"/>
    </source>
</evidence>
<dbReference type="EMBL" id="CACVKT020006411">
    <property type="protein sequence ID" value="CAC5401438.1"/>
    <property type="molecule type" value="Genomic_DNA"/>
</dbReference>
<proteinExistence type="inferred from homology"/>
<sequence length="384" mass="44688">MLYHAGVETLLTVGYAEIGKKVLRRPAPKVDFNVNDVVMLSIDILLAMATKDMLIKQGIIPADIMKFKKWPWIFGTLLVLLVLRRWSTGEKIYFIQFTYPLNNLIDIVYEIETTGRTAENPLNNVTKHYVIKKDPSTKFCRSEACDSFDMVFIVKSFVGNFGQRVVIRNTWGSKKNPRVKTLFVLGYLESFQSFVDFEYEQYGDILQLGFKDTYDSLVYKTIIPIDWLVKRNINTKYVHFLDDDRLVNTRRLLQFANDNIGTTEKTIIGYKVMISRPFREKSSKWFTSLEEYPFDYWPQYIIGGTILMNMKVVKSLAYSIPFKRIIRMEDVFIGILSKLLKINVVHNCGFVPYYTSGSDLKDKLSSPDYKSYHSVIDGWKQLQN</sequence>